<dbReference type="OrthoDB" id="290144at2"/>
<evidence type="ECO:0000259" key="2">
    <source>
        <dbReference type="Pfam" id="PF01609"/>
    </source>
</evidence>
<organism evidence="3 4">
    <name type="scientific">Gemmata obscuriglobus</name>
    <dbReference type="NCBI Taxonomy" id="114"/>
    <lineage>
        <taxon>Bacteria</taxon>
        <taxon>Pseudomonadati</taxon>
        <taxon>Planctomycetota</taxon>
        <taxon>Planctomycetia</taxon>
        <taxon>Gemmatales</taxon>
        <taxon>Gemmataceae</taxon>
        <taxon>Gemmata</taxon>
    </lineage>
</organism>
<evidence type="ECO:0000256" key="1">
    <source>
        <dbReference type="SAM" id="MobiDB-lite"/>
    </source>
</evidence>
<proteinExistence type="predicted"/>
<dbReference type="GO" id="GO:0006313">
    <property type="term" value="P:DNA transposition"/>
    <property type="evidence" value="ECO:0007669"/>
    <property type="project" value="InterPro"/>
</dbReference>
<dbReference type="GO" id="GO:0003677">
    <property type="term" value="F:DNA binding"/>
    <property type="evidence" value="ECO:0007669"/>
    <property type="project" value="InterPro"/>
</dbReference>
<accession>A0A2Z3H035</accession>
<dbReference type="InterPro" id="IPR002559">
    <property type="entry name" value="Transposase_11"/>
</dbReference>
<feature type="domain" description="Transposase IS4-like" evidence="2">
    <location>
        <begin position="146"/>
        <end position="346"/>
    </location>
</feature>
<dbReference type="Proteomes" id="UP000245802">
    <property type="component" value="Chromosome"/>
</dbReference>
<dbReference type="AlphaFoldDB" id="A0A2Z3H035"/>
<dbReference type="NCBIfam" id="NF033592">
    <property type="entry name" value="transpos_IS4_1"/>
    <property type="match status" value="1"/>
</dbReference>
<evidence type="ECO:0000313" key="3">
    <source>
        <dbReference type="EMBL" id="AWM37662.1"/>
    </source>
</evidence>
<dbReference type="PANTHER" id="PTHR37529:SF1">
    <property type="entry name" value="TRANSPOSASE INSG FOR INSERTION SEQUENCE ELEMENT IS4-RELATED"/>
    <property type="match status" value="1"/>
</dbReference>
<feature type="region of interest" description="Disordered" evidence="1">
    <location>
        <begin position="1"/>
        <end position="24"/>
    </location>
</feature>
<dbReference type="InterPro" id="IPR047952">
    <property type="entry name" value="Transpos_IS4"/>
</dbReference>
<dbReference type="InterPro" id="IPR012337">
    <property type="entry name" value="RNaseH-like_sf"/>
</dbReference>
<name>A0A2Z3H035_9BACT</name>
<gene>
    <name evidence="3" type="ORF">C1280_12135</name>
</gene>
<sequence>MELRPPQPRPGHPTMVHSTRPTAPSQMRAIRNRFAQGDGLPFADALPESSIEPAIQEHGGGWRDEVFTPVVTPWAFLTQVICPVGCCRLAVARVLAWLVVRGEPPCGPGTGGYCKPAPGCPRAIPQLARHTGRGLHDRAPGNWRWNGRRVLIADGTTVTMPDTPKNQNEYPHPGSQADGIGFPQIRLVALFCLACGAVLDAALGPSRGKQSGETALRRQIAGSVGSGTVLLADRYFGGWFDLVLWRERGIDVVTRIHQKRATDFRRGRRLGRDDHVVRWPKGQRPEWMDRDTYVRLPDELDIREVRVRVAQRGFRTRVLVVATTLTDPSIRATDLGERYRQRWSIEVDLRHEPAEVVPFG</sequence>
<reference evidence="3 4" key="1">
    <citation type="submission" date="2018-01" db="EMBL/GenBank/DDBJ databases">
        <title>G. obscuriglobus.</title>
        <authorList>
            <person name="Franke J."/>
            <person name="Blomberg W."/>
            <person name="Selmecki A."/>
        </authorList>
    </citation>
    <scope>NUCLEOTIDE SEQUENCE [LARGE SCALE GENOMIC DNA]</scope>
    <source>
        <strain evidence="3 4">DSM 5831</strain>
    </source>
</reference>
<protein>
    <submittedName>
        <fullName evidence="3">IS4 family transposase</fullName>
    </submittedName>
</protein>
<dbReference type="EMBL" id="CP025958">
    <property type="protein sequence ID" value="AWM37662.1"/>
    <property type="molecule type" value="Genomic_DNA"/>
</dbReference>
<dbReference type="GO" id="GO:0004803">
    <property type="term" value="F:transposase activity"/>
    <property type="evidence" value="ECO:0007669"/>
    <property type="project" value="InterPro"/>
</dbReference>
<feature type="compositionally biased region" description="Pro residues" evidence="1">
    <location>
        <begin position="1"/>
        <end position="11"/>
    </location>
</feature>
<dbReference type="SUPFAM" id="SSF53098">
    <property type="entry name" value="Ribonuclease H-like"/>
    <property type="match status" value="1"/>
</dbReference>
<keyword evidence="4" id="KW-1185">Reference proteome</keyword>
<dbReference type="KEGG" id="gog:C1280_12135"/>
<dbReference type="Pfam" id="PF01609">
    <property type="entry name" value="DDE_Tnp_1"/>
    <property type="match status" value="1"/>
</dbReference>
<evidence type="ECO:0000313" key="4">
    <source>
        <dbReference type="Proteomes" id="UP000245802"/>
    </source>
</evidence>
<dbReference type="PANTHER" id="PTHR37529">
    <property type="entry name" value="TRANSPOSASE INSG FOR INSERTION SEQUENCE ELEMENT IS4-RELATED"/>
    <property type="match status" value="1"/>
</dbReference>